<evidence type="ECO:0000313" key="4">
    <source>
        <dbReference type="Proteomes" id="UP000232323"/>
    </source>
</evidence>
<organism evidence="3 4">
    <name type="scientific">Chlamydomonas eustigma</name>
    <dbReference type="NCBI Taxonomy" id="1157962"/>
    <lineage>
        <taxon>Eukaryota</taxon>
        <taxon>Viridiplantae</taxon>
        <taxon>Chlorophyta</taxon>
        <taxon>core chlorophytes</taxon>
        <taxon>Chlorophyceae</taxon>
        <taxon>CS clade</taxon>
        <taxon>Chlamydomonadales</taxon>
        <taxon>Chlamydomonadaceae</taxon>
        <taxon>Chlamydomonas</taxon>
    </lineage>
</organism>
<dbReference type="Gene3D" id="4.10.280.10">
    <property type="entry name" value="Helix-loop-helix DNA-binding domain"/>
    <property type="match status" value="1"/>
</dbReference>
<dbReference type="InterPro" id="IPR044295">
    <property type="entry name" value="BIM1/2/3"/>
</dbReference>
<dbReference type="PROSITE" id="PS50888">
    <property type="entry name" value="BHLH"/>
    <property type="match status" value="1"/>
</dbReference>
<sequence>MVSSNHSTKVSQVGIRGRTRGDSDSSLQAHKHQAAEQRRRNRINERLEVLRKMVPHSERANTAAFLDELIGYINLLRERTENLENSVQSIKEAAQTDIVPRAYSLSAVPSRGTDTADDTKATKSIPQLETLPQGYTSPLDGLNKLSFRQAYYLNKYCSFGQPKEPATKKRSSRSSRSTSMAELAERLGLKTLNFSSDGRLQVPDCCTNRSTCNSSSAFTTLRDSDDIWSNALTPQAALPAVRHVSWQHLLAATTNRGSLSSDGSNLRQPLSLLGCREDPLDVLASAACEQQHMTAVQEAQLRTAVGLPGVVSLEKRQRIF</sequence>
<dbReference type="InterPro" id="IPR036638">
    <property type="entry name" value="HLH_DNA-bd_sf"/>
</dbReference>
<dbReference type="AlphaFoldDB" id="A0A250X6K2"/>
<dbReference type="STRING" id="1157962.A0A250X6K2"/>
<dbReference type="InterPro" id="IPR011598">
    <property type="entry name" value="bHLH_dom"/>
</dbReference>
<dbReference type="PANTHER" id="PTHR46412:SF3">
    <property type="entry name" value="TRANSCRIPTION FACTOR BIM1"/>
    <property type="match status" value="1"/>
</dbReference>
<dbReference type="SUPFAM" id="SSF47459">
    <property type="entry name" value="HLH, helix-loop-helix DNA-binding domain"/>
    <property type="match status" value="1"/>
</dbReference>
<dbReference type="GO" id="GO:0006351">
    <property type="term" value="P:DNA-templated transcription"/>
    <property type="evidence" value="ECO:0007669"/>
    <property type="project" value="InterPro"/>
</dbReference>
<feature type="region of interest" description="Disordered" evidence="1">
    <location>
        <begin position="162"/>
        <end position="182"/>
    </location>
</feature>
<evidence type="ECO:0000259" key="2">
    <source>
        <dbReference type="PROSITE" id="PS50888"/>
    </source>
</evidence>
<evidence type="ECO:0000313" key="3">
    <source>
        <dbReference type="EMBL" id="GAX78549.1"/>
    </source>
</evidence>
<evidence type="ECO:0000256" key="1">
    <source>
        <dbReference type="SAM" id="MobiDB-lite"/>
    </source>
</evidence>
<dbReference type="PANTHER" id="PTHR46412">
    <property type="entry name" value="BES1-INTERACTING MYC-LIKE PROTEIN"/>
    <property type="match status" value="1"/>
</dbReference>
<keyword evidence="4" id="KW-1185">Reference proteome</keyword>
<dbReference type="GO" id="GO:0003700">
    <property type="term" value="F:DNA-binding transcription factor activity"/>
    <property type="evidence" value="ECO:0007669"/>
    <property type="project" value="InterPro"/>
</dbReference>
<dbReference type="Pfam" id="PF00010">
    <property type="entry name" value="HLH"/>
    <property type="match status" value="1"/>
</dbReference>
<comment type="caution">
    <text evidence="3">The sequence shown here is derived from an EMBL/GenBank/DDBJ whole genome shotgun (WGS) entry which is preliminary data.</text>
</comment>
<dbReference type="Proteomes" id="UP000232323">
    <property type="component" value="Unassembled WGS sequence"/>
</dbReference>
<dbReference type="SMART" id="SM00353">
    <property type="entry name" value="HLH"/>
    <property type="match status" value="1"/>
</dbReference>
<dbReference type="OrthoDB" id="690068at2759"/>
<feature type="compositionally biased region" description="Polar residues" evidence="1">
    <location>
        <begin position="1"/>
        <end position="11"/>
    </location>
</feature>
<protein>
    <recommendedName>
        <fullName evidence="2">BHLH domain-containing protein</fullName>
    </recommendedName>
</protein>
<reference evidence="3 4" key="1">
    <citation type="submission" date="2017-08" db="EMBL/GenBank/DDBJ databases">
        <title>Acidophilic green algal genome provides insights into adaptation to an acidic environment.</title>
        <authorList>
            <person name="Hirooka S."/>
            <person name="Hirose Y."/>
            <person name="Kanesaki Y."/>
            <person name="Higuchi S."/>
            <person name="Fujiwara T."/>
            <person name="Onuma R."/>
            <person name="Era A."/>
            <person name="Ohbayashi R."/>
            <person name="Uzuka A."/>
            <person name="Nozaki H."/>
            <person name="Yoshikawa H."/>
            <person name="Miyagishima S.Y."/>
        </authorList>
    </citation>
    <scope>NUCLEOTIDE SEQUENCE [LARGE SCALE GENOMIC DNA]</scope>
    <source>
        <strain evidence="3 4">NIES-2499</strain>
    </source>
</reference>
<proteinExistence type="predicted"/>
<feature type="compositionally biased region" description="Basic and acidic residues" evidence="1">
    <location>
        <begin position="33"/>
        <end position="42"/>
    </location>
</feature>
<dbReference type="EMBL" id="BEGY01000033">
    <property type="protein sequence ID" value="GAX78549.1"/>
    <property type="molecule type" value="Genomic_DNA"/>
</dbReference>
<dbReference type="GO" id="GO:0046983">
    <property type="term" value="F:protein dimerization activity"/>
    <property type="evidence" value="ECO:0007669"/>
    <property type="project" value="InterPro"/>
</dbReference>
<accession>A0A250X6K2</accession>
<feature type="region of interest" description="Disordered" evidence="1">
    <location>
        <begin position="1"/>
        <end position="42"/>
    </location>
</feature>
<name>A0A250X6K2_9CHLO</name>
<feature type="domain" description="BHLH" evidence="2">
    <location>
        <begin position="27"/>
        <end position="76"/>
    </location>
</feature>
<gene>
    <name evidence="3" type="ORF">CEUSTIGMA_g5989.t1</name>
</gene>